<keyword evidence="2" id="KW-1133">Transmembrane helix</keyword>
<proteinExistence type="predicted"/>
<feature type="region of interest" description="Disordered" evidence="1">
    <location>
        <begin position="165"/>
        <end position="185"/>
    </location>
</feature>
<reference evidence="4 5" key="1">
    <citation type="submission" date="2018-06" db="EMBL/GenBank/DDBJ databases">
        <title>Streptomyces reniochalinae sp. nov. and Streptomyces diacarnus sp. nov. from marine sponges.</title>
        <authorList>
            <person name="Li L."/>
        </authorList>
    </citation>
    <scope>NUCLEOTIDE SEQUENCE [LARGE SCALE GENOMIC DNA]</scope>
    <source>
        <strain evidence="4 5">LHW51701</strain>
    </source>
</reference>
<keyword evidence="2" id="KW-0812">Transmembrane</keyword>
<dbReference type="EMBL" id="QOIN01000047">
    <property type="protein sequence ID" value="RCG20685.1"/>
    <property type="molecule type" value="Genomic_DNA"/>
</dbReference>
<evidence type="ECO:0008006" key="6">
    <source>
        <dbReference type="Google" id="ProtNLM"/>
    </source>
</evidence>
<feature type="chain" id="PRO_5016792975" description="TPM domain-containing protein" evidence="3">
    <location>
        <begin position="29"/>
        <end position="717"/>
    </location>
</feature>
<gene>
    <name evidence="4" type="ORF">DTL70_20575</name>
</gene>
<feature type="transmembrane region" description="Helical" evidence="2">
    <location>
        <begin position="225"/>
        <end position="248"/>
    </location>
</feature>
<feature type="signal peptide" evidence="3">
    <location>
        <begin position="1"/>
        <end position="28"/>
    </location>
</feature>
<accession>A0A367ESY0</accession>
<dbReference type="AlphaFoldDB" id="A0A367ESY0"/>
<keyword evidence="2" id="KW-0472">Membrane</keyword>
<feature type="compositionally biased region" description="Basic and acidic residues" evidence="1">
    <location>
        <begin position="174"/>
        <end position="185"/>
    </location>
</feature>
<evidence type="ECO:0000313" key="5">
    <source>
        <dbReference type="Proteomes" id="UP000252914"/>
    </source>
</evidence>
<evidence type="ECO:0000256" key="1">
    <source>
        <dbReference type="SAM" id="MobiDB-lite"/>
    </source>
</evidence>
<keyword evidence="5" id="KW-1185">Reference proteome</keyword>
<evidence type="ECO:0000256" key="2">
    <source>
        <dbReference type="SAM" id="Phobius"/>
    </source>
</evidence>
<protein>
    <recommendedName>
        <fullName evidence="6">TPM domain-containing protein</fullName>
    </recommendedName>
</protein>
<dbReference type="Proteomes" id="UP000252914">
    <property type="component" value="Unassembled WGS sequence"/>
</dbReference>
<evidence type="ECO:0000256" key="3">
    <source>
        <dbReference type="SAM" id="SignalP"/>
    </source>
</evidence>
<keyword evidence="3" id="KW-0732">Signal</keyword>
<feature type="transmembrane region" description="Helical" evidence="2">
    <location>
        <begin position="193"/>
        <end position="213"/>
    </location>
</feature>
<dbReference type="RefSeq" id="WP_114023451.1">
    <property type="nucleotide sequence ID" value="NZ_QOIN01000047.1"/>
</dbReference>
<organism evidence="4 5">
    <name type="scientific">Streptomyces diacarni</name>
    <dbReference type="NCBI Taxonomy" id="2800381"/>
    <lineage>
        <taxon>Bacteria</taxon>
        <taxon>Bacillati</taxon>
        <taxon>Actinomycetota</taxon>
        <taxon>Actinomycetes</taxon>
        <taxon>Kitasatosporales</taxon>
        <taxon>Streptomycetaceae</taxon>
        <taxon>Streptomyces</taxon>
    </lineage>
</organism>
<comment type="caution">
    <text evidence="4">The sequence shown here is derived from an EMBL/GenBank/DDBJ whole genome shotgun (WGS) entry which is preliminary data.</text>
</comment>
<evidence type="ECO:0000313" key="4">
    <source>
        <dbReference type="EMBL" id="RCG20685.1"/>
    </source>
</evidence>
<feature type="region of interest" description="Disordered" evidence="1">
    <location>
        <begin position="405"/>
        <end position="427"/>
    </location>
</feature>
<sequence>MRGRWAARAGAVVWCALVGLAGAGGAHAAERHETPAAYLAEQLKKSPVFLSDQMPRTTPRSARPAFVKEAKRTGVPTYVAVVPASARFGDEGLLEAVHDRVGRRGLYVLLSGDGGSPRAAAFGVDVQAREAAMATTFELPYDAGALDAFRHFVDVIRSGDAAARADSGASQSRAGEEPDSRYTSLSDRDNQSFLTGLLLVGVPVVWVSAGWYVRRWCHGKGARPPVVGAVLPAVVSAVVIGVGAPLLWDDTRTDSDPLPTAADMAARTDRVAEALRDDPVYVDPFASGLLTRGQRAELEAHAQRLERRGVPVRVVVVPLSPEDESAGDGEAFARRIHQRLGTAGDGVYVVAPPSETGGLDLVNYGAKVASRQLHDSTEKLRYGEETSAGDGLYGRLDAALRAVGRAPSGSSEGPYLQPPAAPDPVEEDALPALYSGDFTAGAALGAVAGPLALGLTAGGLGLARRTGLGWAAPVTGGRGAGRTGTANRSGPGGPRTRAPGDGPPPGGVPHAPARPSTGWLRRTARRELDALSAGFERLSDQLDDRVRTRAWGCLDAATLLLDQEGDSRVDADADAPTLAAGLALVRAGHAAVRDRDLPFPAELRLCLLNPLHGPASATRRLELPGEGSARARPVCSACAAALAARDSASEVQSAVHVVQTVGARLLCLRASGSGRLAAREPYHRVPGPLGARHGTGRGASLTADQIVRRVREQLGVH</sequence>
<name>A0A367ESY0_9ACTN</name>
<feature type="region of interest" description="Disordered" evidence="1">
    <location>
        <begin position="471"/>
        <end position="519"/>
    </location>
</feature>